<keyword evidence="2" id="KW-1185">Reference proteome</keyword>
<protein>
    <recommendedName>
        <fullName evidence="3">Pentapeptide repeat-containing protein</fullName>
    </recommendedName>
</protein>
<dbReference type="EMBL" id="BORT01000003">
    <property type="protein sequence ID" value="GIO46255.1"/>
    <property type="molecule type" value="Genomic_DNA"/>
</dbReference>
<dbReference type="AlphaFoldDB" id="A0A920CPE3"/>
<organism evidence="1 2">
    <name type="scientific">Paenibacillus azoreducens</name>
    <dbReference type="NCBI Taxonomy" id="116718"/>
    <lineage>
        <taxon>Bacteria</taxon>
        <taxon>Bacillati</taxon>
        <taxon>Bacillota</taxon>
        <taxon>Bacilli</taxon>
        <taxon>Bacillales</taxon>
        <taxon>Paenibacillaceae</taxon>
        <taxon>Paenibacillus</taxon>
    </lineage>
</organism>
<proteinExistence type="predicted"/>
<evidence type="ECO:0000313" key="1">
    <source>
        <dbReference type="EMBL" id="GIO46255.1"/>
    </source>
</evidence>
<sequence length="49" mass="5594">MKRCDLQGTKISNSNLKNLQITDSDITGMTIDNIPVEKLLEVNYQELKK</sequence>
<dbReference type="SUPFAM" id="SSF141571">
    <property type="entry name" value="Pentapeptide repeat-like"/>
    <property type="match status" value="1"/>
</dbReference>
<evidence type="ECO:0000313" key="2">
    <source>
        <dbReference type="Proteomes" id="UP000682811"/>
    </source>
</evidence>
<evidence type="ECO:0008006" key="3">
    <source>
        <dbReference type="Google" id="ProtNLM"/>
    </source>
</evidence>
<dbReference type="Proteomes" id="UP000682811">
    <property type="component" value="Unassembled WGS sequence"/>
</dbReference>
<comment type="caution">
    <text evidence="1">The sequence shown here is derived from an EMBL/GenBank/DDBJ whole genome shotgun (WGS) entry which is preliminary data.</text>
</comment>
<accession>A0A920CPE3</accession>
<name>A0A920CPE3_9BACL</name>
<gene>
    <name evidence="1" type="ORF">J34TS1_10200</name>
</gene>
<reference evidence="1 2" key="1">
    <citation type="submission" date="2021-03" db="EMBL/GenBank/DDBJ databases">
        <title>Antimicrobial resistance genes in bacteria isolated from Japanese honey, and their potential for conferring macrolide and lincosamide resistance in the American foulbrood pathogen Paenibacillus larvae.</title>
        <authorList>
            <person name="Okamoto M."/>
            <person name="Kumagai M."/>
            <person name="Kanamori H."/>
            <person name="Takamatsu D."/>
        </authorList>
    </citation>
    <scope>NUCLEOTIDE SEQUENCE [LARGE SCALE GENOMIC DNA]</scope>
    <source>
        <strain evidence="1 2">J34TS1</strain>
    </source>
</reference>